<keyword evidence="3" id="KW-1185">Reference proteome</keyword>
<dbReference type="InParanoid" id="A0A317XIS9"/>
<feature type="region of interest" description="Disordered" evidence="1">
    <location>
        <begin position="51"/>
        <end position="79"/>
    </location>
</feature>
<proteinExistence type="predicted"/>
<sequence>MHSQLATLYTCIVHYTCYHVLKLRRLIRPWSSITVQASEPTPTALVKPEECRKWARQRPKRKGGSSANRRTARAREGGRGKRALGVQLLASRFQKRGLVLQAGLETLSGKPYSIYYCINASVASDAGLSVLPTTPKQQSDRAHCTTQDGTVFTSKLCSLGLSGKRPCWGGVVSWLAVVYSVLCPQKRTRQRLLYILNANVQRARPRVACLSRSQPKRRNTRGAQCQARPEFRVLRYTAPSPSGALTVLEYSTVGADAVTVVSGIESGVETLS</sequence>
<reference evidence="2 3" key="1">
    <citation type="journal article" date="2018" name="Mol. Biol. Evol.">
        <title>Broad Genomic Sampling Reveals a Smut Pathogenic Ancestry of the Fungal Clade Ustilaginomycotina.</title>
        <authorList>
            <person name="Kijpornyongpan T."/>
            <person name="Mondo S.J."/>
            <person name="Barry K."/>
            <person name="Sandor L."/>
            <person name="Lee J."/>
            <person name="Lipzen A."/>
            <person name="Pangilinan J."/>
            <person name="LaButti K."/>
            <person name="Hainaut M."/>
            <person name="Henrissat B."/>
            <person name="Grigoriev I.V."/>
            <person name="Spatafora J.W."/>
            <person name="Aime M.C."/>
        </authorList>
    </citation>
    <scope>NUCLEOTIDE SEQUENCE [LARGE SCALE GENOMIC DNA]</scope>
    <source>
        <strain evidence="2 3">MCA 3645</strain>
    </source>
</reference>
<name>A0A317XIS9_9BASI</name>
<accession>A0A317XIS9</accession>
<dbReference type="EMBL" id="KZ819208">
    <property type="protein sequence ID" value="PWY97428.1"/>
    <property type="molecule type" value="Genomic_DNA"/>
</dbReference>
<dbReference type="AlphaFoldDB" id="A0A317XIS9"/>
<evidence type="ECO:0000256" key="1">
    <source>
        <dbReference type="SAM" id="MobiDB-lite"/>
    </source>
</evidence>
<evidence type="ECO:0000313" key="3">
    <source>
        <dbReference type="Proteomes" id="UP000246740"/>
    </source>
</evidence>
<protein>
    <submittedName>
        <fullName evidence="2">Uncharacterized protein</fullName>
    </submittedName>
</protein>
<dbReference type="Proteomes" id="UP000246740">
    <property type="component" value="Unassembled WGS sequence"/>
</dbReference>
<feature type="compositionally biased region" description="Basic residues" evidence="1">
    <location>
        <begin position="54"/>
        <end position="63"/>
    </location>
</feature>
<gene>
    <name evidence="2" type="ORF">BCV70DRAFT_66313</name>
</gene>
<evidence type="ECO:0000313" key="2">
    <source>
        <dbReference type="EMBL" id="PWY97428.1"/>
    </source>
</evidence>
<organism evidence="2 3">
    <name type="scientific">Testicularia cyperi</name>
    <dbReference type="NCBI Taxonomy" id="1882483"/>
    <lineage>
        <taxon>Eukaryota</taxon>
        <taxon>Fungi</taxon>
        <taxon>Dikarya</taxon>
        <taxon>Basidiomycota</taxon>
        <taxon>Ustilaginomycotina</taxon>
        <taxon>Ustilaginomycetes</taxon>
        <taxon>Ustilaginales</taxon>
        <taxon>Anthracoideaceae</taxon>
        <taxon>Testicularia</taxon>
    </lineage>
</organism>